<evidence type="ECO:0000313" key="3">
    <source>
        <dbReference type="Proteomes" id="UP001146439"/>
    </source>
</evidence>
<evidence type="ECO:0000313" key="1">
    <source>
        <dbReference type="EMBL" id="MCZ9296177.1"/>
    </source>
</evidence>
<dbReference type="AlphaFoldDB" id="A0A9X3LY90"/>
<accession>A0A9X3LY90</accession>
<dbReference type="Proteomes" id="UP001371299">
    <property type="component" value="Unassembled WGS sequence"/>
</dbReference>
<evidence type="ECO:0000313" key="2">
    <source>
        <dbReference type="EMBL" id="MEK0145155.1"/>
    </source>
</evidence>
<organism evidence="1 3">
    <name type="scientific">Corynebacterium yonathiae</name>
    <dbReference type="NCBI Taxonomy" id="2913504"/>
    <lineage>
        <taxon>Bacteria</taxon>
        <taxon>Bacillati</taxon>
        <taxon>Actinomycetota</taxon>
        <taxon>Actinomycetes</taxon>
        <taxon>Mycobacteriales</taxon>
        <taxon>Corynebacteriaceae</taxon>
        <taxon>Corynebacterium</taxon>
    </lineage>
</organism>
<protein>
    <submittedName>
        <fullName evidence="1">Uncharacterized protein</fullName>
    </submittedName>
</protein>
<reference evidence="1" key="1">
    <citation type="submission" date="2022-02" db="EMBL/GenBank/DDBJ databases">
        <title>Corynebacterium sp. from urogenital microbiome.</title>
        <authorList>
            <person name="Cappelli E.A."/>
            <person name="Ribeiro T.G."/>
            <person name="Peixe L."/>
        </authorList>
    </citation>
    <scope>NUCLEOTIDE SEQUENCE</scope>
    <source>
        <strain evidence="1">C21Ua_68</strain>
    </source>
</reference>
<name>A0A9X3LY90_9CORY</name>
<evidence type="ECO:0000313" key="4">
    <source>
        <dbReference type="Proteomes" id="UP001371299"/>
    </source>
</evidence>
<proteinExistence type="predicted"/>
<keyword evidence="4" id="KW-1185">Reference proteome</keyword>
<reference evidence="2 4" key="2">
    <citation type="submission" date="2024-01" db="EMBL/GenBank/DDBJ databases">
        <title>Description of two novel Corynebacterium species isolated from human nasal passages and skin.</title>
        <authorList>
            <person name="Popowitch E."/>
            <person name="Tran T.H."/>
            <person name="Escapa I.F."/>
            <person name="Bhatt E."/>
            <person name="Sozat A.K."/>
            <person name="Roberts A.Q."/>
            <person name="Segre J.A."/>
            <person name="Kong H."/>
            <person name="Conlan S."/>
            <person name="Lemon K.P."/>
            <person name="Kelly M.S."/>
        </authorList>
    </citation>
    <scope>NUCLEOTIDE SEQUENCE [LARGE SCALE GENOMIC DNA]</scope>
    <source>
        <strain evidence="2 4">KPL2619</strain>
    </source>
</reference>
<dbReference type="Proteomes" id="UP001146439">
    <property type="component" value="Unassembled WGS sequence"/>
</dbReference>
<comment type="caution">
    <text evidence="1">The sequence shown here is derived from an EMBL/GenBank/DDBJ whole genome shotgun (WGS) entry which is preliminary data.</text>
</comment>
<sequence length="63" mass="6532">MEDILVEGILASLETARDLALEVFENVTSVFDAAAVSSEGSSQKLEGSSEAAKGIYNIVDAIG</sequence>
<dbReference type="RefSeq" id="WP_238801226.1">
    <property type="nucleotide sequence ID" value="NZ_JAKMUZ010000010.1"/>
</dbReference>
<gene>
    <name evidence="1" type="ORF">L8V22_06320</name>
    <name evidence="2" type="ORF">WMQ01_03580</name>
</gene>
<dbReference type="EMBL" id="JAKMUZ010000010">
    <property type="protein sequence ID" value="MCZ9296177.1"/>
    <property type="molecule type" value="Genomic_DNA"/>
</dbReference>
<dbReference type="EMBL" id="JBBMGJ010000005">
    <property type="protein sequence ID" value="MEK0145155.1"/>
    <property type="molecule type" value="Genomic_DNA"/>
</dbReference>